<evidence type="ECO:0000256" key="1">
    <source>
        <dbReference type="SAM" id="Phobius"/>
    </source>
</evidence>
<name>A0AAE0U2Y6_SORBR</name>
<gene>
    <name evidence="2" type="ORF">B0T20DRAFT_424822</name>
</gene>
<evidence type="ECO:0000313" key="2">
    <source>
        <dbReference type="EMBL" id="KAK3388926.1"/>
    </source>
</evidence>
<comment type="caution">
    <text evidence="2">The sequence shown here is derived from an EMBL/GenBank/DDBJ whole genome shotgun (WGS) entry which is preliminary data.</text>
</comment>
<reference evidence="2" key="1">
    <citation type="journal article" date="2023" name="Mol. Phylogenet. Evol.">
        <title>Genome-scale phylogeny and comparative genomics of the fungal order Sordariales.</title>
        <authorList>
            <person name="Hensen N."/>
            <person name="Bonometti L."/>
            <person name="Westerberg I."/>
            <person name="Brannstrom I.O."/>
            <person name="Guillou S."/>
            <person name="Cros-Aarteil S."/>
            <person name="Calhoun S."/>
            <person name="Haridas S."/>
            <person name="Kuo A."/>
            <person name="Mondo S."/>
            <person name="Pangilinan J."/>
            <person name="Riley R."/>
            <person name="LaButti K."/>
            <person name="Andreopoulos B."/>
            <person name="Lipzen A."/>
            <person name="Chen C."/>
            <person name="Yan M."/>
            <person name="Daum C."/>
            <person name="Ng V."/>
            <person name="Clum A."/>
            <person name="Steindorff A."/>
            <person name="Ohm R.A."/>
            <person name="Martin F."/>
            <person name="Silar P."/>
            <person name="Natvig D.O."/>
            <person name="Lalanne C."/>
            <person name="Gautier V."/>
            <person name="Ament-Velasquez S.L."/>
            <person name="Kruys A."/>
            <person name="Hutchinson M.I."/>
            <person name="Powell A.J."/>
            <person name="Barry K."/>
            <person name="Miller A.N."/>
            <person name="Grigoriev I.V."/>
            <person name="Debuchy R."/>
            <person name="Gladieux P."/>
            <person name="Hiltunen Thoren M."/>
            <person name="Johannesson H."/>
        </authorList>
    </citation>
    <scope>NUCLEOTIDE SEQUENCE</scope>
    <source>
        <strain evidence="2">FGSC 1904</strain>
    </source>
</reference>
<keyword evidence="1" id="KW-0812">Transmembrane</keyword>
<dbReference type="EMBL" id="JAUTDP010000014">
    <property type="protein sequence ID" value="KAK3388926.1"/>
    <property type="molecule type" value="Genomic_DNA"/>
</dbReference>
<feature type="transmembrane region" description="Helical" evidence="1">
    <location>
        <begin position="12"/>
        <end position="33"/>
    </location>
</feature>
<evidence type="ECO:0000313" key="3">
    <source>
        <dbReference type="Proteomes" id="UP001281003"/>
    </source>
</evidence>
<reference evidence="2" key="2">
    <citation type="submission" date="2023-07" db="EMBL/GenBank/DDBJ databases">
        <authorList>
            <consortium name="Lawrence Berkeley National Laboratory"/>
            <person name="Haridas S."/>
            <person name="Hensen N."/>
            <person name="Bonometti L."/>
            <person name="Westerberg I."/>
            <person name="Brannstrom I.O."/>
            <person name="Guillou S."/>
            <person name="Cros-Aarteil S."/>
            <person name="Calhoun S."/>
            <person name="Kuo A."/>
            <person name="Mondo S."/>
            <person name="Pangilinan J."/>
            <person name="Riley R."/>
            <person name="LaButti K."/>
            <person name="Andreopoulos B."/>
            <person name="Lipzen A."/>
            <person name="Chen C."/>
            <person name="Yanf M."/>
            <person name="Daum C."/>
            <person name="Ng V."/>
            <person name="Clum A."/>
            <person name="Steindorff A."/>
            <person name="Ohm R."/>
            <person name="Martin F."/>
            <person name="Silar P."/>
            <person name="Natvig D."/>
            <person name="Lalanne C."/>
            <person name="Gautier V."/>
            <person name="Ament-velasquez S.L."/>
            <person name="Kruys A."/>
            <person name="Hutchinson M.I."/>
            <person name="Powell A.J."/>
            <person name="Barry K."/>
            <person name="Miller A.N."/>
            <person name="Grigoriev I.V."/>
            <person name="Debuchy R."/>
            <person name="Gladieux P."/>
            <person name="Thoren M.H."/>
            <person name="Johannesson H."/>
        </authorList>
    </citation>
    <scope>NUCLEOTIDE SEQUENCE</scope>
    <source>
        <strain evidence="2">FGSC 1904</strain>
    </source>
</reference>
<sequence length="85" mass="9732">MPLAWWWLHSGWLGPGQLPLAIFTLSTTQLLLFDSIKRRQTAGLSNRSPIAQNHTNMQLSQQWIRVHDPFLSYPWVCVKVGAFTA</sequence>
<keyword evidence="3" id="KW-1185">Reference proteome</keyword>
<dbReference type="AlphaFoldDB" id="A0AAE0U2Y6"/>
<proteinExistence type="predicted"/>
<accession>A0AAE0U2Y6</accession>
<protein>
    <submittedName>
        <fullName evidence="2">Uncharacterized protein</fullName>
    </submittedName>
</protein>
<keyword evidence="1" id="KW-0472">Membrane</keyword>
<organism evidence="2 3">
    <name type="scientific">Sordaria brevicollis</name>
    <dbReference type="NCBI Taxonomy" id="83679"/>
    <lineage>
        <taxon>Eukaryota</taxon>
        <taxon>Fungi</taxon>
        <taxon>Dikarya</taxon>
        <taxon>Ascomycota</taxon>
        <taxon>Pezizomycotina</taxon>
        <taxon>Sordariomycetes</taxon>
        <taxon>Sordariomycetidae</taxon>
        <taxon>Sordariales</taxon>
        <taxon>Sordariaceae</taxon>
        <taxon>Sordaria</taxon>
    </lineage>
</organism>
<dbReference type="Proteomes" id="UP001281003">
    <property type="component" value="Unassembled WGS sequence"/>
</dbReference>
<keyword evidence="1" id="KW-1133">Transmembrane helix</keyword>